<name>A0ABR2MHM6_9ASPA</name>
<sequence>MAEMNIAGATVGRGLELAIEGMELLVAEDEAVEGSDWRDTTGFAISSGLEVFVARMELLVAMDEAGGGERLVGRKGVEIRSGMGKIRRAYHIIVTSAVLTSLPVHITAALAKDIDVQFHDLREQFRVLITRVDDLDPSRNPRPLEPIKPQVLHHEGHQDVEGFPDLPLLLTQVPPSTCTKFFDVISDLAIVPTSFTPGPEMSIIDNICDSRFECCR</sequence>
<evidence type="ECO:0000313" key="1">
    <source>
        <dbReference type="EMBL" id="KAK8963204.1"/>
    </source>
</evidence>
<dbReference type="Proteomes" id="UP001412067">
    <property type="component" value="Unassembled WGS sequence"/>
</dbReference>
<proteinExistence type="predicted"/>
<accession>A0ABR2MHM6</accession>
<evidence type="ECO:0000313" key="2">
    <source>
        <dbReference type="Proteomes" id="UP001412067"/>
    </source>
</evidence>
<keyword evidence="2" id="KW-1185">Reference proteome</keyword>
<comment type="caution">
    <text evidence="1">The sequence shown here is derived from an EMBL/GenBank/DDBJ whole genome shotgun (WGS) entry which is preliminary data.</text>
</comment>
<dbReference type="EMBL" id="JBBWWR010000007">
    <property type="protein sequence ID" value="KAK8963204.1"/>
    <property type="molecule type" value="Genomic_DNA"/>
</dbReference>
<organism evidence="1 2">
    <name type="scientific">Platanthera guangdongensis</name>
    <dbReference type="NCBI Taxonomy" id="2320717"/>
    <lineage>
        <taxon>Eukaryota</taxon>
        <taxon>Viridiplantae</taxon>
        <taxon>Streptophyta</taxon>
        <taxon>Embryophyta</taxon>
        <taxon>Tracheophyta</taxon>
        <taxon>Spermatophyta</taxon>
        <taxon>Magnoliopsida</taxon>
        <taxon>Liliopsida</taxon>
        <taxon>Asparagales</taxon>
        <taxon>Orchidaceae</taxon>
        <taxon>Orchidoideae</taxon>
        <taxon>Orchideae</taxon>
        <taxon>Orchidinae</taxon>
        <taxon>Platanthera</taxon>
    </lineage>
</organism>
<gene>
    <name evidence="1" type="ORF">KSP40_PGU011318</name>
</gene>
<protein>
    <submittedName>
        <fullName evidence="1">Uncharacterized protein</fullName>
    </submittedName>
</protein>
<reference evidence="1 2" key="1">
    <citation type="journal article" date="2022" name="Nat. Plants">
        <title>Genomes of leafy and leafless Platanthera orchids illuminate the evolution of mycoheterotrophy.</title>
        <authorList>
            <person name="Li M.H."/>
            <person name="Liu K.W."/>
            <person name="Li Z."/>
            <person name="Lu H.C."/>
            <person name="Ye Q.L."/>
            <person name="Zhang D."/>
            <person name="Wang J.Y."/>
            <person name="Li Y.F."/>
            <person name="Zhong Z.M."/>
            <person name="Liu X."/>
            <person name="Yu X."/>
            <person name="Liu D.K."/>
            <person name="Tu X.D."/>
            <person name="Liu B."/>
            <person name="Hao Y."/>
            <person name="Liao X.Y."/>
            <person name="Jiang Y.T."/>
            <person name="Sun W.H."/>
            <person name="Chen J."/>
            <person name="Chen Y.Q."/>
            <person name="Ai Y."/>
            <person name="Zhai J.W."/>
            <person name="Wu S.S."/>
            <person name="Zhou Z."/>
            <person name="Hsiao Y.Y."/>
            <person name="Wu W.L."/>
            <person name="Chen Y.Y."/>
            <person name="Lin Y.F."/>
            <person name="Hsu J.L."/>
            <person name="Li C.Y."/>
            <person name="Wang Z.W."/>
            <person name="Zhao X."/>
            <person name="Zhong W.Y."/>
            <person name="Ma X.K."/>
            <person name="Ma L."/>
            <person name="Huang J."/>
            <person name="Chen G.Z."/>
            <person name="Huang M.Z."/>
            <person name="Huang L."/>
            <person name="Peng D.H."/>
            <person name="Luo Y.B."/>
            <person name="Zou S.Q."/>
            <person name="Chen S.P."/>
            <person name="Lan S."/>
            <person name="Tsai W.C."/>
            <person name="Van de Peer Y."/>
            <person name="Liu Z.J."/>
        </authorList>
    </citation>
    <scope>NUCLEOTIDE SEQUENCE [LARGE SCALE GENOMIC DNA]</scope>
    <source>
        <strain evidence="1">Lor288</strain>
    </source>
</reference>